<keyword evidence="2" id="KW-0472">Membrane</keyword>
<organism evidence="3 4">
    <name type="scientific">Nepenthes gracilis</name>
    <name type="common">Slender pitcher plant</name>
    <dbReference type="NCBI Taxonomy" id="150966"/>
    <lineage>
        <taxon>Eukaryota</taxon>
        <taxon>Viridiplantae</taxon>
        <taxon>Streptophyta</taxon>
        <taxon>Embryophyta</taxon>
        <taxon>Tracheophyta</taxon>
        <taxon>Spermatophyta</taxon>
        <taxon>Magnoliopsida</taxon>
        <taxon>eudicotyledons</taxon>
        <taxon>Gunneridae</taxon>
        <taxon>Pentapetalae</taxon>
        <taxon>Caryophyllales</taxon>
        <taxon>Nepenthaceae</taxon>
        <taxon>Nepenthes</taxon>
    </lineage>
</organism>
<gene>
    <name evidence="3" type="ORF">Nepgr_028371</name>
</gene>
<keyword evidence="4" id="KW-1185">Reference proteome</keyword>
<reference evidence="3" key="1">
    <citation type="submission" date="2023-05" db="EMBL/GenBank/DDBJ databases">
        <title>Nepenthes gracilis genome sequencing.</title>
        <authorList>
            <person name="Fukushima K."/>
        </authorList>
    </citation>
    <scope>NUCLEOTIDE SEQUENCE</scope>
    <source>
        <strain evidence="3">SING2019-196</strain>
    </source>
</reference>
<evidence type="ECO:0000313" key="3">
    <source>
        <dbReference type="EMBL" id="GMH26528.1"/>
    </source>
</evidence>
<sequence length="242" mass="26740">MVFGKRYGRWTKFVNGWEEEKLEMRGGEGRGERTGDTKGDAAKATGEDEELVHSAAEPSLHALVESLPKKNQFEVLQIVDDSSTLQNIDNVTLPQMDSMKNEISNKISSIVNRPVSGRLTINCEKRPALEDVAPDVLEVSDLINGIMDDSIALTKDHACREGKLGVQIAKQLEERQWVFECFVLDCIFGGDVLGLVICWFDVLMLGLIPIFRGVVCSSCYFATLMLNEAATYNLLKLPSGGP</sequence>
<evidence type="ECO:0000256" key="2">
    <source>
        <dbReference type="SAM" id="Phobius"/>
    </source>
</evidence>
<dbReference type="AlphaFoldDB" id="A0AAD3TC80"/>
<feature type="region of interest" description="Disordered" evidence="1">
    <location>
        <begin position="23"/>
        <end position="45"/>
    </location>
</feature>
<feature type="transmembrane region" description="Helical" evidence="2">
    <location>
        <begin position="203"/>
        <end position="226"/>
    </location>
</feature>
<protein>
    <submittedName>
        <fullName evidence="3">Uncharacterized protein</fullName>
    </submittedName>
</protein>
<evidence type="ECO:0000313" key="4">
    <source>
        <dbReference type="Proteomes" id="UP001279734"/>
    </source>
</evidence>
<dbReference type="Proteomes" id="UP001279734">
    <property type="component" value="Unassembled WGS sequence"/>
</dbReference>
<feature type="compositionally biased region" description="Basic and acidic residues" evidence="1">
    <location>
        <begin position="23"/>
        <end position="41"/>
    </location>
</feature>
<accession>A0AAD3TC80</accession>
<dbReference type="EMBL" id="BSYO01000031">
    <property type="protein sequence ID" value="GMH26528.1"/>
    <property type="molecule type" value="Genomic_DNA"/>
</dbReference>
<comment type="caution">
    <text evidence="3">The sequence shown here is derived from an EMBL/GenBank/DDBJ whole genome shotgun (WGS) entry which is preliminary data.</text>
</comment>
<keyword evidence="2" id="KW-1133">Transmembrane helix</keyword>
<proteinExistence type="predicted"/>
<name>A0AAD3TC80_NEPGR</name>
<keyword evidence="2" id="KW-0812">Transmembrane</keyword>
<evidence type="ECO:0000256" key="1">
    <source>
        <dbReference type="SAM" id="MobiDB-lite"/>
    </source>
</evidence>